<dbReference type="EMBL" id="DS995299">
    <property type="protein sequence ID" value="EDZ64722.1"/>
    <property type="molecule type" value="Genomic_DNA"/>
</dbReference>
<protein>
    <submittedName>
        <fullName evidence="1">Uncharacterized protein</fullName>
    </submittedName>
</protein>
<name>B6BTP9_9PROT</name>
<gene>
    <name evidence="1" type="ORF">KB13_854</name>
</gene>
<organism evidence="1 2">
    <name type="scientific">beta proteobacterium KB13</name>
    <dbReference type="NCBI Taxonomy" id="314607"/>
    <lineage>
        <taxon>Bacteria</taxon>
        <taxon>Pseudomonadati</taxon>
        <taxon>Pseudomonadota</taxon>
        <taxon>Betaproteobacteria</taxon>
        <taxon>Nitrosomonadales</taxon>
        <taxon>OM43 clade</taxon>
    </lineage>
</organism>
<dbReference type="Proteomes" id="UP000004188">
    <property type="component" value="Unassembled WGS sequence"/>
</dbReference>
<dbReference type="AlphaFoldDB" id="B6BTP9"/>
<sequence length="41" mass="4822">MQARHDIQLKDIYLEFLDQLSDIISERNPEQKINGSFCSLL</sequence>
<evidence type="ECO:0000313" key="1">
    <source>
        <dbReference type="EMBL" id="EDZ64722.1"/>
    </source>
</evidence>
<proteinExistence type="predicted"/>
<keyword evidence="2" id="KW-1185">Reference proteome</keyword>
<dbReference type="HOGENOM" id="CLU_3266341_0_0_4"/>
<reference evidence="2" key="1">
    <citation type="journal article" date="2012" name="Stand. Genomic Sci.">
        <title>Genome sequence of strain HIMB624, a cultured representative from the OM43 clade of marine Betaproteobacteria.</title>
        <authorList>
            <person name="Huggett M.J."/>
            <person name="Hayakawa D.H."/>
            <person name="Rappe M.S."/>
        </authorList>
    </citation>
    <scope>NUCLEOTIDE SEQUENCE [LARGE SCALE GENOMIC DNA]</scope>
    <source>
        <strain evidence="2">KB13</strain>
    </source>
</reference>
<accession>B6BTP9</accession>
<evidence type="ECO:0000313" key="2">
    <source>
        <dbReference type="Proteomes" id="UP000004188"/>
    </source>
</evidence>